<sequence length="781" mass="87480">MGKKYQSSYRKNLTFMDLLLMSIVIFSPFFRGLYFEAEFLFFHLLTAATFVWFAKQAVDRKAFTFFRAAPDFFSAGLLLAYFISFLFAVNHRLAVMESMKMLTYFLVYWVAAYGINDGIKVNKYLQAIFCSGTIVSLLGLGAAFGTFNLTAAVIDGIITSTLQYKNSFGIFLVVINLIGLYFLIREESMLKRYLYGSANLLVFLALLGSQSRGAWLIYPLVLLLAFAGIAGEHRRVFVQSAFIQFIAAFAVAAPTFRAISSSAAAGWLWVLAGIVLVIGLEFAAAKLFAGRMLTVPRTAVVICSVAVLIVVFFFMARPEVITVTAQKVLPKQLAQRVQTINLNVHQVQERFAFYKDALKIVKEHPIIGIGGRGWRTAYQAYQSYYYVSKEIHSYYFKVLVETGFVGLTMLLGWLFSVIIIGFKNTFKTKGDERSLNAILTIAIITIAAHSIIDFNLSLGAISILLWFLAGLSTRYNRLKPSKPSNEKVKVPEVVQWSVIGLLAALLILIPGSLAVGRHYAGEAVSAMSKGNIQAAERLFEKAAAFDPLTASYKGDLAQLAYQQGRLVVRSDRKKAEEYFQSALKLVNSAVKLDPYNRDILYVKAEILSPTGQVDEAIAEVKKGISLGPYVTDSYTKLARTYFIVARYSMERDQYPKALEYAKQLVGVETLLRDTMNQVEDKYLKLWVTQPQLKVTPELALYLGQAYAFLGNYQRAAENFEIAAAEKSLKNEALLWWGVALEQEGKKEAASVKLRQVFKLNPDLKVQLGVIQNMLREFEEVR</sequence>
<proteinExistence type="predicted"/>
<dbReference type="Proteomes" id="UP001329915">
    <property type="component" value="Chromosome"/>
</dbReference>
<evidence type="ECO:0000313" key="8">
    <source>
        <dbReference type="Proteomes" id="UP001329915"/>
    </source>
</evidence>
<feature type="transmembrane region" description="Helical" evidence="5">
    <location>
        <begin position="40"/>
        <end position="58"/>
    </location>
</feature>
<dbReference type="InterPro" id="IPR011990">
    <property type="entry name" value="TPR-like_helical_dom_sf"/>
</dbReference>
<dbReference type="InterPro" id="IPR051533">
    <property type="entry name" value="WaaL-like"/>
</dbReference>
<dbReference type="GO" id="GO:0016874">
    <property type="term" value="F:ligase activity"/>
    <property type="evidence" value="ECO:0007669"/>
    <property type="project" value="UniProtKB-KW"/>
</dbReference>
<dbReference type="PANTHER" id="PTHR37422:SF13">
    <property type="entry name" value="LIPOPOLYSACCHARIDE BIOSYNTHESIS PROTEIN PA4999-RELATED"/>
    <property type="match status" value="1"/>
</dbReference>
<dbReference type="PANTHER" id="PTHR37422">
    <property type="entry name" value="TEICHURONIC ACID BIOSYNTHESIS PROTEIN TUAE"/>
    <property type="match status" value="1"/>
</dbReference>
<feature type="transmembrane region" description="Helical" evidence="5">
    <location>
        <begin position="101"/>
        <end position="116"/>
    </location>
</feature>
<dbReference type="Gene3D" id="1.25.40.10">
    <property type="entry name" value="Tetratricopeptide repeat domain"/>
    <property type="match status" value="2"/>
</dbReference>
<feature type="transmembrane region" description="Helical" evidence="5">
    <location>
        <begin position="458"/>
        <end position="475"/>
    </location>
</feature>
<dbReference type="InterPro" id="IPR007016">
    <property type="entry name" value="O-antigen_ligase-rel_domated"/>
</dbReference>
<protein>
    <submittedName>
        <fullName evidence="7">O-antigen ligase family protein</fullName>
    </submittedName>
</protein>
<organism evidence="7 8">
    <name type="scientific">Metallumcola ferriviriculae</name>
    <dbReference type="NCBI Taxonomy" id="3039180"/>
    <lineage>
        <taxon>Bacteria</taxon>
        <taxon>Bacillati</taxon>
        <taxon>Bacillota</taxon>
        <taxon>Clostridia</taxon>
        <taxon>Neomoorellales</taxon>
        <taxon>Desulfitibacteraceae</taxon>
        <taxon>Metallumcola</taxon>
    </lineage>
</organism>
<reference evidence="7 8" key="1">
    <citation type="submission" date="2023-04" db="EMBL/GenBank/DDBJ databases">
        <authorList>
            <person name="Hsu D."/>
        </authorList>
    </citation>
    <scope>NUCLEOTIDE SEQUENCE [LARGE SCALE GENOMIC DNA]</scope>
    <source>
        <strain evidence="7 8">MK1</strain>
    </source>
</reference>
<dbReference type="Pfam" id="PF13432">
    <property type="entry name" value="TPR_16"/>
    <property type="match status" value="2"/>
</dbReference>
<evidence type="ECO:0000256" key="4">
    <source>
        <dbReference type="ARBA" id="ARBA00023136"/>
    </source>
</evidence>
<feature type="transmembrane region" description="Helical" evidence="5">
    <location>
        <begin position="434"/>
        <end position="452"/>
    </location>
</feature>
<evidence type="ECO:0000256" key="2">
    <source>
        <dbReference type="ARBA" id="ARBA00022692"/>
    </source>
</evidence>
<dbReference type="SUPFAM" id="SSF48452">
    <property type="entry name" value="TPR-like"/>
    <property type="match status" value="2"/>
</dbReference>
<dbReference type="EMBL" id="CP121694">
    <property type="protein sequence ID" value="WRO20893.1"/>
    <property type="molecule type" value="Genomic_DNA"/>
</dbReference>
<evidence type="ECO:0000259" key="6">
    <source>
        <dbReference type="Pfam" id="PF04932"/>
    </source>
</evidence>
<feature type="transmembrane region" description="Helical" evidence="5">
    <location>
        <begin position="403"/>
        <end position="422"/>
    </location>
</feature>
<keyword evidence="2 5" id="KW-0812">Transmembrane</keyword>
<dbReference type="AlphaFoldDB" id="A0AAU0UNW9"/>
<accession>A0AAU0UNW9</accession>
<evidence type="ECO:0000256" key="1">
    <source>
        <dbReference type="ARBA" id="ARBA00004141"/>
    </source>
</evidence>
<feature type="transmembrane region" description="Helical" evidence="5">
    <location>
        <begin position="242"/>
        <end position="260"/>
    </location>
</feature>
<feature type="transmembrane region" description="Helical" evidence="5">
    <location>
        <begin position="70"/>
        <end position="89"/>
    </location>
</feature>
<comment type="subcellular location">
    <subcellularLocation>
        <location evidence="1">Membrane</location>
        <topology evidence="1">Multi-pass membrane protein</topology>
    </subcellularLocation>
</comment>
<keyword evidence="3 5" id="KW-1133">Transmembrane helix</keyword>
<feature type="transmembrane region" description="Helical" evidence="5">
    <location>
        <begin position="128"/>
        <end position="154"/>
    </location>
</feature>
<dbReference type="RefSeq" id="WP_366923770.1">
    <property type="nucleotide sequence ID" value="NZ_CP121694.1"/>
</dbReference>
<dbReference type="GO" id="GO:0016020">
    <property type="term" value="C:membrane"/>
    <property type="evidence" value="ECO:0007669"/>
    <property type="project" value="UniProtKB-SubCell"/>
</dbReference>
<name>A0AAU0UNW9_9FIRM</name>
<feature type="transmembrane region" description="Helical" evidence="5">
    <location>
        <begin position="215"/>
        <end position="230"/>
    </location>
</feature>
<feature type="domain" description="O-antigen ligase-related" evidence="6">
    <location>
        <begin position="256"/>
        <end position="410"/>
    </location>
</feature>
<feature type="transmembrane region" description="Helical" evidence="5">
    <location>
        <begin position="12"/>
        <end position="34"/>
    </location>
</feature>
<feature type="transmembrane region" description="Helical" evidence="5">
    <location>
        <begin position="297"/>
        <end position="316"/>
    </location>
</feature>
<dbReference type="SMART" id="SM00028">
    <property type="entry name" value="TPR"/>
    <property type="match status" value="6"/>
</dbReference>
<dbReference type="Pfam" id="PF04932">
    <property type="entry name" value="Wzy_C"/>
    <property type="match status" value="1"/>
</dbReference>
<gene>
    <name evidence="7" type="ORF">MFMK1_000683</name>
</gene>
<feature type="transmembrane region" description="Helical" evidence="5">
    <location>
        <begin position="496"/>
        <end position="515"/>
    </location>
</feature>
<keyword evidence="8" id="KW-1185">Reference proteome</keyword>
<evidence type="ECO:0000256" key="3">
    <source>
        <dbReference type="ARBA" id="ARBA00022989"/>
    </source>
</evidence>
<feature type="transmembrane region" description="Helical" evidence="5">
    <location>
        <begin position="166"/>
        <end position="184"/>
    </location>
</feature>
<dbReference type="KEGG" id="dbc:MFMK1_000683"/>
<feature type="transmembrane region" description="Helical" evidence="5">
    <location>
        <begin position="193"/>
        <end position="209"/>
    </location>
</feature>
<evidence type="ECO:0000313" key="7">
    <source>
        <dbReference type="EMBL" id="WRO20893.1"/>
    </source>
</evidence>
<keyword evidence="7" id="KW-0436">Ligase</keyword>
<feature type="transmembrane region" description="Helical" evidence="5">
    <location>
        <begin position="266"/>
        <end position="285"/>
    </location>
</feature>
<keyword evidence="4 5" id="KW-0472">Membrane</keyword>
<evidence type="ECO:0000256" key="5">
    <source>
        <dbReference type="SAM" id="Phobius"/>
    </source>
</evidence>
<dbReference type="InterPro" id="IPR019734">
    <property type="entry name" value="TPR_rpt"/>
</dbReference>